<proteinExistence type="predicted"/>
<keyword evidence="2" id="KW-1185">Reference proteome</keyword>
<organism evidence="1 2">
    <name type="scientific">Didymella rabiei</name>
    <name type="common">Chickpea ascochyta blight fungus</name>
    <name type="synonym">Mycosphaerella rabiei</name>
    <dbReference type="NCBI Taxonomy" id="5454"/>
    <lineage>
        <taxon>Eukaryota</taxon>
        <taxon>Fungi</taxon>
        <taxon>Dikarya</taxon>
        <taxon>Ascomycota</taxon>
        <taxon>Pezizomycotina</taxon>
        <taxon>Dothideomycetes</taxon>
        <taxon>Pleosporomycetidae</taxon>
        <taxon>Pleosporales</taxon>
        <taxon>Pleosporineae</taxon>
        <taxon>Didymellaceae</taxon>
        <taxon>Ascochyta</taxon>
    </lineage>
</organism>
<evidence type="ECO:0000313" key="1">
    <source>
        <dbReference type="EMBL" id="KZM21325.1"/>
    </source>
</evidence>
<evidence type="ECO:0000313" key="2">
    <source>
        <dbReference type="Proteomes" id="UP000076837"/>
    </source>
</evidence>
<gene>
    <name evidence="1" type="ORF">ST47_g7528</name>
</gene>
<comment type="caution">
    <text evidence="1">The sequence shown here is derived from an EMBL/GenBank/DDBJ whole genome shotgun (WGS) entry which is preliminary data.</text>
</comment>
<protein>
    <submittedName>
        <fullName evidence="1">Uncharacterized protein</fullName>
    </submittedName>
</protein>
<dbReference type="EMBL" id="JYNV01000247">
    <property type="protein sequence ID" value="KZM21325.1"/>
    <property type="molecule type" value="Genomic_DNA"/>
</dbReference>
<accession>A0A163AQE9</accession>
<dbReference type="AlphaFoldDB" id="A0A163AQE9"/>
<reference evidence="1 2" key="1">
    <citation type="journal article" date="2016" name="Sci. Rep.">
        <title>Draft genome sequencing and secretome analysis of fungal phytopathogen Ascochyta rabiei provides insight into the necrotrophic effector repertoire.</title>
        <authorList>
            <person name="Verma S."/>
            <person name="Gazara R.K."/>
            <person name="Nizam S."/>
            <person name="Parween S."/>
            <person name="Chattopadhyay D."/>
            <person name="Verma P.K."/>
        </authorList>
    </citation>
    <scope>NUCLEOTIDE SEQUENCE [LARGE SCALE GENOMIC DNA]</scope>
    <source>
        <strain evidence="1 2">ArDII</strain>
    </source>
</reference>
<dbReference type="OrthoDB" id="5089392at2759"/>
<sequence>MVSFRKLFVSAAALAVPVSAFLTPAQIVSTINVITTKSQALQVPAQSITLLNAPLIVVGLGPLPQIIFGFTDIVVTATGAIAQLPGTPTVLPGAPSDAIFDAFREFVRVHQVLLNILIGKAGLFNAVPFIGAPVSAALRQIEKVVDAIAFGLINLVQSRASDLQAQATSLKVTIDVAVDSYDGISLAKREMSRPLRYARREGSTPVAVAA</sequence>
<name>A0A163AQE9_DIDRA</name>
<dbReference type="Pfam" id="PF17615">
    <property type="entry name" value="C166"/>
    <property type="match status" value="1"/>
</dbReference>
<dbReference type="Proteomes" id="UP000076837">
    <property type="component" value="Unassembled WGS sequence"/>
</dbReference>